<protein>
    <submittedName>
        <fullName evidence="1">Uncharacterized protein</fullName>
    </submittedName>
</protein>
<comment type="caution">
    <text evidence="1">The sequence shown here is derived from an EMBL/GenBank/DDBJ whole genome shotgun (WGS) entry which is preliminary data.</text>
</comment>
<dbReference type="OrthoDB" id="1068471at2759"/>
<accession>A0A177EAV9</accession>
<dbReference type="PANTHER" id="PTHR19858:SF0">
    <property type="entry name" value="PERIODIC TRYPTOPHAN PROTEIN 2 HOMOLOG"/>
    <property type="match status" value="1"/>
</dbReference>
<dbReference type="SMART" id="SM00320">
    <property type="entry name" value="WD40"/>
    <property type="match status" value="4"/>
</dbReference>
<keyword evidence="2" id="KW-1185">Reference proteome</keyword>
<reference evidence="1 2" key="1">
    <citation type="submission" date="2016-02" db="EMBL/GenBank/DDBJ databases">
        <title>Discovery of a natural microsporidian pathogen with a broad tissue tropism in Caenorhabditis elegans.</title>
        <authorList>
            <person name="Luallen R.J."/>
            <person name="Reinke A.W."/>
            <person name="Tong L."/>
            <person name="Botts M.R."/>
            <person name="Felix M.-A."/>
            <person name="Troemel E.R."/>
        </authorList>
    </citation>
    <scope>NUCLEOTIDE SEQUENCE [LARGE SCALE GENOMIC DNA]</scope>
    <source>
        <strain evidence="1 2">JUm2807</strain>
    </source>
</reference>
<dbReference type="EMBL" id="LTDL01000042">
    <property type="protein sequence ID" value="OAG29065.1"/>
    <property type="molecule type" value="Genomic_DNA"/>
</dbReference>
<evidence type="ECO:0000313" key="2">
    <source>
        <dbReference type="Proteomes" id="UP000185944"/>
    </source>
</evidence>
<gene>
    <name evidence="1" type="ORF">NEDG_01204</name>
</gene>
<evidence type="ECO:0000313" key="1">
    <source>
        <dbReference type="EMBL" id="OAG29065.1"/>
    </source>
</evidence>
<dbReference type="GO" id="GO:0000462">
    <property type="term" value="P:maturation of SSU-rRNA from tricistronic rRNA transcript (SSU-rRNA, 5.8S rRNA, LSU-rRNA)"/>
    <property type="evidence" value="ECO:0007669"/>
    <property type="project" value="TreeGrafter"/>
</dbReference>
<dbReference type="Gene3D" id="2.130.10.10">
    <property type="entry name" value="YVTN repeat-like/Quinoprotein amine dehydrogenase"/>
    <property type="match status" value="2"/>
</dbReference>
<dbReference type="InterPro" id="IPR015943">
    <property type="entry name" value="WD40/YVTN_repeat-like_dom_sf"/>
</dbReference>
<dbReference type="GO" id="GO:0032040">
    <property type="term" value="C:small-subunit processome"/>
    <property type="evidence" value="ECO:0007669"/>
    <property type="project" value="TreeGrafter"/>
</dbReference>
<dbReference type="AlphaFoldDB" id="A0A177EAV9"/>
<dbReference type="GeneID" id="93647554"/>
<dbReference type="PANTHER" id="PTHR19858">
    <property type="entry name" value="WD40 REPEAT PROTEIN"/>
    <property type="match status" value="1"/>
</dbReference>
<dbReference type="GO" id="GO:0000028">
    <property type="term" value="P:ribosomal small subunit assembly"/>
    <property type="evidence" value="ECO:0007669"/>
    <property type="project" value="TreeGrafter"/>
</dbReference>
<dbReference type="STRING" id="1805483.A0A177EAV9"/>
<dbReference type="Proteomes" id="UP000185944">
    <property type="component" value="Unassembled WGS sequence"/>
</dbReference>
<proteinExistence type="predicted"/>
<organism evidence="1 2">
    <name type="scientific">Nematocida displodere</name>
    <dbReference type="NCBI Taxonomy" id="1805483"/>
    <lineage>
        <taxon>Eukaryota</taxon>
        <taxon>Fungi</taxon>
        <taxon>Fungi incertae sedis</taxon>
        <taxon>Microsporidia</taxon>
        <taxon>Nematocida</taxon>
    </lineage>
</organism>
<dbReference type="InterPro" id="IPR036322">
    <property type="entry name" value="WD40_repeat_dom_sf"/>
</dbReference>
<dbReference type="RefSeq" id="XP_067543810.1">
    <property type="nucleotide sequence ID" value="XM_067688622.1"/>
</dbReference>
<dbReference type="SUPFAM" id="SSF50978">
    <property type="entry name" value="WD40 repeat-like"/>
    <property type="match status" value="1"/>
</dbReference>
<sequence>MSSFVLEGVFGSSNSCEMAYKQKTGEMFVGIGRIVKRVRIRSSSASILSLQTEEKIVSLSVDGDLLLALDSAGRVYLHSLVYDTEIGRMLVAGCLSAIVKDEKVFLGYRGYLQEWVVEPTGFCTFKKTKTVTGHRENITMMKSTEDGILTSSPDSLLRLYPMEGPKSVSLFKSKSAALSAKKIGREVVSVWENGEITRLVEIAGEWTVQVRKFTMLNLLSADISTFGDMAVVVDTSHNVLLFSTLSEKPEPTHKIFLSEDITQATFIEDDEWIVLAGQGSVVWEWKTGTLLANEQDSSTQRVAKEVSGQVITGTEKGEVFLWDRLSGSCIQKIKPHTSPVVEIIPLPRGFISVSSGGDAKVHKISGEVTKHLSTEVQITCADGDDELLAVAGPGRVEIYDTKRSKQILYAEIDLPLALRLKGTSVLMASISGLTLLTPDNVSSIEGQEPFVLADISATKHGVQVSCLGESGMVYTFTEDMEEVSDYRALPKYANGMGQTVPLDMKHLPDGSLVVTYTRTRPDRYTDARTTLYASLFYGGYEVDRWIVLERSQKETGKVFTATSAFGVSIGVCTFSGALLFSDRSKGFKPTALWQKETPQELEALIKKGDALSGLVGAVKLQNVRIAQLALNQGDALVLGKYFPEHLASSLFPLLLALIGEGVVEKPLSLLKELLVRVPAPPMLRRQLSLLLGPVFSLSVETTGSIDALLTFPHLSKS</sequence>
<dbReference type="InterPro" id="IPR001680">
    <property type="entry name" value="WD40_rpt"/>
</dbReference>
<name>A0A177EAV9_9MICR</name>
<dbReference type="InterPro" id="IPR027145">
    <property type="entry name" value="PWP2"/>
</dbReference>
<dbReference type="GO" id="GO:0034388">
    <property type="term" value="C:Pwp2p-containing subcomplex of 90S preribosome"/>
    <property type="evidence" value="ECO:0007669"/>
    <property type="project" value="TreeGrafter"/>
</dbReference>
<dbReference type="VEuPathDB" id="MicrosporidiaDB:NEDG_01204"/>